<evidence type="ECO:0000256" key="1">
    <source>
        <dbReference type="SAM" id="MobiDB-lite"/>
    </source>
</evidence>
<comment type="caution">
    <text evidence="2">The sequence shown here is derived from an EMBL/GenBank/DDBJ whole genome shotgun (WGS) entry which is preliminary data.</text>
</comment>
<reference evidence="2 3" key="1">
    <citation type="submission" date="2019-02" db="EMBL/GenBank/DDBJ databases">
        <title>Genome sequencing of the rare red list fungi Bondarzewia mesenterica.</title>
        <authorList>
            <person name="Buettner E."/>
            <person name="Kellner H."/>
        </authorList>
    </citation>
    <scope>NUCLEOTIDE SEQUENCE [LARGE SCALE GENOMIC DNA]</scope>
    <source>
        <strain evidence="2 3">DSM 108281</strain>
    </source>
</reference>
<feature type="region of interest" description="Disordered" evidence="1">
    <location>
        <begin position="142"/>
        <end position="184"/>
    </location>
</feature>
<dbReference type="OrthoDB" id="3263613at2759"/>
<evidence type="ECO:0000313" key="2">
    <source>
        <dbReference type="EMBL" id="THH16414.1"/>
    </source>
</evidence>
<accession>A0A4S4LV55</accession>
<feature type="compositionally biased region" description="Low complexity" evidence="1">
    <location>
        <begin position="52"/>
        <end position="63"/>
    </location>
</feature>
<keyword evidence="3" id="KW-1185">Reference proteome</keyword>
<protein>
    <submittedName>
        <fullName evidence="2">Uncharacterized protein</fullName>
    </submittedName>
</protein>
<feature type="region of interest" description="Disordered" evidence="1">
    <location>
        <begin position="1"/>
        <end position="103"/>
    </location>
</feature>
<feature type="compositionally biased region" description="Basic residues" evidence="1">
    <location>
        <begin position="29"/>
        <end position="46"/>
    </location>
</feature>
<feature type="compositionally biased region" description="Polar residues" evidence="1">
    <location>
        <begin position="163"/>
        <end position="181"/>
    </location>
</feature>
<name>A0A4S4LV55_9AGAM</name>
<proteinExistence type="predicted"/>
<dbReference type="EMBL" id="SGPL01000159">
    <property type="protein sequence ID" value="THH16414.1"/>
    <property type="molecule type" value="Genomic_DNA"/>
</dbReference>
<dbReference type="Proteomes" id="UP000310158">
    <property type="component" value="Unassembled WGS sequence"/>
</dbReference>
<sequence length="323" mass="34197">MVPTLRHSAPRTPTRGKPHSVNSPSTPRKVPHCTKCHRPRAGHPRKGCPYMTAPTAPASTSTAGPDLSQVMGSMYLNEPPGNEGASAEGSQHRAVDPNLASPSANSTEIVSRLVHLADADGLTDTDEEDNGHVIEQWREEVVRPSKAQRRKDNGRLMPGTFKTPRSSFIPTEASSSTTNTGHVAKSDLREIERLVAPSDSTGSTSRSLIRSMSMEERHSFLDGLAEISKAPPMSVYVVPAADLPVVQQSAAKLGFHTRVLTPQKGSGEADGLIVIGKDAMTVDDVFGRLSQGVQKSSGKWGFKTAAGGAMVGAVAAFTGLAFS</sequence>
<evidence type="ECO:0000313" key="3">
    <source>
        <dbReference type="Proteomes" id="UP000310158"/>
    </source>
</evidence>
<dbReference type="AlphaFoldDB" id="A0A4S4LV55"/>
<organism evidence="2 3">
    <name type="scientific">Bondarzewia mesenterica</name>
    <dbReference type="NCBI Taxonomy" id="1095465"/>
    <lineage>
        <taxon>Eukaryota</taxon>
        <taxon>Fungi</taxon>
        <taxon>Dikarya</taxon>
        <taxon>Basidiomycota</taxon>
        <taxon>Agaricomycotina</taxon>
        <taxon>Agaricomycetes</taxon>
        <taxon>Russulales</taxon>
        <taxon>Bondarzewiaceae</taxon>
        <taxon>Bondarzewia</taxon>
    </lineage>
</organism>
<gene>
    <name evidence="2" type="ORF">EW146_g4221</name>
</gene>